<dbReference type="InterPro" id="IPR000734">
    <property type="entry name" value="TAG_lipase"/>
</dbReference>
<dbReference type="Proteomes" id="UP001159427">
    <property type="component" value="Unassembled WGS sequence"/>
</dbReference>
<feature type="domain" description="Lipase" evidence="6">
    <location>
        <begin position="20"/>
        <end position="173"/>
    </location>
</feature>
<feature type="domain" description="Lipase" evidence="6">
    <location>
        <begin position="174"/>
        <end position="242"/>
    </location>
</feature>
<comment type="caution">
    <text evidence="7">The sequence shown here is derived from an EMBL/GenBank/DDBJ whole genome shotgun (WGS) entry which is preliminary data.</text>
</comment>
<evidence type="ECO:0000259" key="6">
    <source>
        <dbReference type="Pfam" id="PF00151"/>
    </source>
</evidence>
<gene>
    <name evidence="7" type="ORF">PEVE_00040803</name>
</gene>
<dbReference type="EMBL" id="CALNXI010000757">
    <property type="protein sequence ID" value="CAH3044442.1"/>
    <property type="molecule type" value="Genomic_DNA"/>
</dbReference>
<dbReference type="PRINTS" id="PR00821">
    <property type="entry name" value="TAGLIPASE"/>
</dbReference>
<dbReference type="CDD" id="cd00707">
    <property type="entry name" value="Pancreat_lipase_like"/>
    <property type="match status" value="2"/>
</dbReference>
<feature type="non-terminal residue" evidence="7">
    <location>
        <position position="890"/>
    </location>
</feature>
<comment type="subcellular location">
    <subcellularLocation>
        <location evidence="1">Secreted</location>
    </subcellularLocation>
</comment>
<keyword evidence="4" id="KW-1015">Disulfide bond</keyword>
<protein>
    <recommendedName>
        <fullName evidence="6">Lipase domain-containing protein</fullName>
    </recommendedName>
</protein>
<dbReference type="Gene3D" id="3.40.50.1820">
    <property type="entry name" value="alpha/beta hydrolase"/>
    <property type="match status" value="4"/>
</dbReference>
<dbReference type="InterPro" id="IPR002331">
    <property type="entry name" value="Lipase_panc"/>
</dbReference>
<dbReference type="InterPro" id="IPR013818">
    <property type="entry name" value="Lipase"/>
</dbReference>
<comment type="similarity">
    <text evidence="2 5">Belongs to the AB hydrolase superfamily. Lipase family.</text>
</comment>
<dbReference type="InterPro" id="IPR029058">
    <property type="entry name" value="AB_hydrolase_fold"/>
</dbReference>
<dbReference type="Pfam" id="PF00151">
    <property type="entry name" value="Lipase"/>
    <property type="match status" value="4"/>
</dbReference>
<evidence type="ECO:0000256" key="4">
    <source>
        <dbReference type="ARBA" id="ARBA00023157"/>
    </source>
</evidence>
<organism evidence="7 8">
    <name type="scientific">Porites evermanni</name>
    <dbReference type="NCBI Taxonomy" id="104178"/>
    <lineage>
        <taxon>Eukaryota</taxon>
        <taxon>Metazoa</taxon>
        <taxon>Cnidaria</taxon>
        <taxon>Anthozoa</taxon>
        <taxon>Hexacorallia</taxon>
        <taxon>Scleractinia</taxon>
        <taxon>Fungiina</taxon>
        <taxon>Poritidae</taxon>
        <taxon>Porites</taxon>
    </lineage>
</organism>
<evidence type="ECO:0000313" key="7">
    <source>
        <dbReference type="EMBL" id="CAH3044442.1"/>
    </source>
</evidence>
<accession>A0ABN8NB33</accession>
<feature type="domain" description="Lipase" evidence="6">
    <location>
        <begin position="329"/>
        <end position="559"/>
    </location>
</feature>
<dbReference type="PRINTS" id="PR00823">
    <property type="entry name" value="PANCLIPASE"/>
</dbReference>
<proteinExistence type="inferred from homology"/>
<dbReference type="PANTHER" id="PTHR11610">
    <property type="entry name" value="LIPASE"/>
    <property type="match status" value="1"/>
</dbReference>
<evidence type="ECO:0000256" key="1">
    <source>
        <dbReference type="ARBA" id="ARBA00004613"/>
    </source>
</evidence>
<evidence type="ECO:0000256" key="5">
    <source>
        <dbReference type="RuleBase" id="RU004262"/>
    </source>
</evidence>
<evidence type="ECO:0000313" key="8">
    <source>
        <dbReference type="Proteomes" id="UP001159427"/>
    </source>
</evidence>
<feature type="domain" description="Lipase" evidence="6">
    <location>
        <begin position="564"/>
        <end position="881"/>
    </location>
</feature>
<feature type="non-terminal residue" evidence="7">
    <location>
        <position position="1"/>
    </location>
</feature>
<sequence>EVCHGRYGCFGLHPNLLVFFPQAPSRVGTTFHLYTRNNRQTSQIIDDSDVNKLRNSFFKICRRTIFIIHGFRSDISGNFMRIKDALLNRENCNVILIDWSRGADFPYGQAAGNTRLVGAQIGELIRFLIASFSRPPSDAKNFYIVGHSLGAQTAGYAGSYLRARGFSLGRITGCSHSRAHSYYLDSVIGSCSWRAYSCANYLIFLTGICKSCNGECPSMGYEADRTKRRGRFYLLTTSSAPFCGIKLTRHLFSICFTKSLCCSTGGTEGNCEDVPHMKYSNGSSSSSVSCGDQRSAMGNMAAFTGIQLFWCGFHSDHPGLEHLFTCSTKAFNIQMKDALLNRKDLNVILVDWSKGAGFPYWQASGNTRLVGAQIAELIRFLITSTKSPSSFAHRFYIVGHSLGGHTAGYAGSYLRARGMRLGRITGLDPAGLYFKNARTSFRLDKSDALYVDVIHTDAGFYGTTTTSGDIDFYPNGGKNQPGCPFNIIHDCDHMRALKYYIESVKRSCTWRAYPCVNYDTFKRGSCRSCNGACPRMGYDADLTKRTGKFYLKTTSNAPFCCKSEVCYDKYGCFSNAAPFDHRFAFLPLPPSVISPTFDLYTRSNLEQQETINDYDLNMLQLSHYNKTRKTVIVVHGFIEFHPSWMTRMKDGLLGKLDCNVILVNWPKGSLPPYAQATGNTRLVGAMIGELIKFLISQTQGSADLFHVVGFSLGGQIAGYTGSHLRKAGITLGRITGLDPAGPLFASTPPAVRLDPSDATFVDVIHTDAKRWGIEQPCGHIDFYPNGGVNQVGCLDVTTEWGPLNPVVCDHFRATDYFIDSLSPNCTHAMEGFPCSNADEFDRGRCLKCNGKCPIMGYEALKSKNHQIHGSHYLYTEKSSPFCGKYQLVSF</sequence>
<keyword evidence="3" id="KW-0964">Secreted</keyword>
<dbReference type="SUPFAM" id="SSF53474">
    <property type="entry name" value="alpha/beta-Hydrolases"/>
    <property type="match status" value="3"/>
</dbReference>
<evidence type="ECO:0000256" key="2">
    <source>
        <dbReference type="ARBA" id="ARBA00010701"/>
    </source>
</evidence>
<dbReference type="InterPro" id="IPR033906">
    <property type="entry name" value="Lipase_N"/>
</dbReference>
<name>A0ABN8NB33_9CNID</name>
<evidence type="ECO:0000256" key="3">
    <source>
        <dbReference type="ARBA" id="ARBA00022525"/>
    </source>
</evidence>
<reference evidence="7 8" key="1">
    <citation type="submission" date="2022-05" db="EMBL/GenBank/DDBJ databases">
        <authorList>
            <consortium name="Genoscope - CEA"/>
            <person name="William W."/>
        </authorList>
    </citation>
    <scope>NUCLEOTIDE SEQUENCE [LARGE SCALE GENOMIC DNA]</scope>
</reference>
<keyword evidence="8" id="KW-1185">Reference proteome</keyword>